<dbReference type="EMBL" id="FR715617">
    <property type="protein sequence ID" value="CBX41687.1"/>
    <property type="molecule type" value="mRNA"/>
</dbReference>
<dbReference type="SUPFAM" id="SSF49842">
    <property type="entry name" value="TNF-like"/>
    <property type="match status" value="1"/>
</dbReference>
<dbReference type="AlphaFoldDB" id="F0V475"/>
<name>F0V475_MYTGA</name>
<dbReference type="SMR" id="F0V475"/>
<feature type="chain" id="PRO_5003262515" evidence="4">
    <location>
        <begin position="23"/>
        <end position="187"/>
    </location>
</feature>
<gene>
    <name evidence="6" type="primary">MgC1q38</name>
</gene>
<accession>F0V475</accession>
<dbReference type="SMART" id="SM00110">
    <property type="entry name" value="C1Q"/>
    <property type="match status" value="1"/>
</dbReference>
<sequence>MFSTGTFILFVLFPAMSHVVQSEAKGNCSNDRTETVMEKLLDFVKELKQISSGTDCKNNHHKSIALYATLSKSLTISGSSTVVFDKIFTNTGDAYNSKTGIFRAPVKGLYHFDCTFLSVGTQLHLILMKNNNRLTYGHSFSNRDAGSMSGTLELEIGDKVFIQHYPTGSQVLHDDYSSFTGYMISTL</sequence>
<dbReference type="Gene3D" id="2.60.120.40">
    <property type="match status" value="1"/>
</dbReference>
<evidence type="ECO:0000256" key="2">
    <source>
        <dbReference type="ARBA" id="ARBA00022525"/>
    </source>
</evidence>
<dbReference type="PANTHER" id="PTHR22923:SF102">
    <property type="entry name" value="CEREBELLIN 13-RELATED"/>
    <property type="match status" value="1"/>
</dbReference>
<dbReference type="InterPro" id="IPR001073">
    <property type="entry name" value="C1q_dom"/>
</dbReference>
<evidence type="ECO:0000259" key="5">
    <source>
        <dbReference type="PROSITE" id="PS50871"/>
    </source>
</evidence>
<dbReference type="Pfam" id="PF00386">
    <property type="entry name" value="C1q"/>
    <property type="match status" value="1"/>
</dbReference>
<keyword evidence="2" id="KW-0964">Secreted</keyword>
<keyword evidence="3 4" id="KW-0732">Signal</keyword>
<feature type="domain" description="C1q" evidence="5">
    <location>
        <begin position="59"/>
        <end position="187"/>
    </location>
</feature>
<evidence type="ECO:0000256" key="3">
    <source>
        <dbReference type="ARBA" id="ARBA00022729"/>
    </source>
</evidence>
<dbReference type="PANTHER" id="PTHR22923">
    <property type="entry name" value="CEREBELLIN-RELATED"/>
    <property type="match status" value="1"/>
</dbReference>
<dbReference type="PROSITE" id="PS50871">
    <property type="entry name" value="C1Q"/>
    <property type="match status" value="1"/>
</dbReference>
<protein>
    <submittedName>
        <fullName evidence="6">Putative C1q domain containing protein MgC1q38</fullName>
    </submittedName>
</protein>
<reference evidence="6" key="1">
    <citation type="journal article" date="2011" name="Dev. Comp. Immunol.">
        <title>The C1q domain containing proteins of the Mediterranean mussel Mytilus galloprovincialis: A widespread and diverse family of immune-related molecules.</title>
        <authorList>
            <person name="Gerdol M."/>
            <person name="Manfrin C."/>
            <person name="De Moro G."/>
            <person name="Figueras A."/>
            <person name="Novoa B."/>
            <person name="Venier P."/>
            <person name="Pallavicini A."/>
        </authorList>
    </citation>
    <scope>NUCLEOTIDE SEQUENCE</scope>
</reference>
<evidence type="ECO:0000256" key="4">
    <source>
        <dbReference type="SAM" id="SignalP"/>
    </source>
</evidence>
<proteinExistence type="evidence at transcript level"/>
<feature type="signal peptide" evidence="4">
    <location>
        <begin position="1"/>
        <end position="22"/>
    </location>
</feature>
<organism evidence="6">
    <name type="scientific">Mytilus galloprovincialis</name>
    <name type="common">Mediterranean mussel</name>
    <dbReference type="NCBI Taxonomy" id="29158"/>
    <lineage>
        <taxon>Eukaryota</taxon>
        <taxon>Metazoa</taxon>
        <taxon>Spiralia</taxon>
        <taxon>Lophotrochozoa</taxon>
        <taxon>Mollusca</taxon>
        <taxon>Bivalvia</taxon>
        <taxon>Autobranchia</taxon>
        <taxon>Pteriomorphia</taxon>
        <taxon>Mytilida</taxon>
        <taxon>Mytiloidea</taxon>
        <taxon>Mytilidae</taxon>
        <taxon>Mytilinae</taxon>
        <taxon>Mytilus</taxon>
    </lineage>
</organism>
<dbReference type="InterPro" id="IPR050822">
    <property type="entry name" value="Cerebellin_Synaptic_Org"/>
</dbReference>
<evidence type="ECO:0000256" key="1">
    <source>
        <dbReference type="ARBA" id="ARBA00004613"/>
    </source>
</evidence>
<dbReference type="GO" id="GO:0005576">
    <property type="term" value="C:extracellular region"/>
    <property type="evidence" value="ECO:0007669"/>
    <property type="project" value="UniProtKB-SubCell"/>
</dbReference>
<evidence type="ECO:0000313" key="6">
    <source>
        <dbReference type="EMBL" id="CBX41687.1"/>
    </source>
</evidence>
<dbReference type="InterPro" id="IPR008983">
    <property type="entry name" value="Tumour_necrosis_fac-like_dom"/>
</dbReference>
<comment type="subcellular location">
    <subcellularLocation>
        <location evidence="1">Secreted</location>
    </subcellularLocation>
</comment>
<dbReference type="PRINTS" id="PR00007">
    <property type="entry name" value="COMPLEMNTC1Q"/>
</dbReference>